<dbReference type="Proteomes" id="UP000638648">
    <property type="component" value="Unassembled WGS sequence"/>
</dbReference>
<keyword evidence="2" id="KW-0808">Transferase</keyword>
<dbReference type="Gene3D" id="3.40.50.150">
    <property type="entry name" value="Vaccinia Virus protein VP39"/>
    <property type="match status" value="1"/>
</dbReference>
<proteinExistence type="predicted"/>
<dbReference type="SUPFAM" id="SSF53335">
    <property type="entry name" value="S-adenosyl-L-methionine-dependent methyltransferases"/>
    <property type="match status" value="1"/>
</dbReference>
<dbReference type="InterPro" id="IPR029063">
    <property type="entry name" value="SAM-dependent_MTases_sf"/>
</dbReference>
<gene>
    <name evidence="2" type="ORF">HEB94_000755</name>
</gene>
<reference evidence="2" key="1">
    <citation type="submission" date="2020-10" db="EMBL/GenBank/DDBJ databases">
        <title>Sequencing the genomes of 1000 actinobacteria strains.</title>
        <authorList>
            <person name="Klenk H.-P."/>
        </authorList>
    </citation>
    <scope>NUCLEOTIDE SEQUENCE</scope>
    <source>
        <strain evidence="2">DSM 45354</strain>
    </source>
</reference>
<dbReference type="RefSeq" id="WP_192748605.1">
    <property type="nucleotide sequence ID" value="NZ_BAABJL010000073.1"/>
</dbReference>
<dbReference type="Pfam" id="PF08242">
    <property type="entry name" value="Methyltransf_12"/>
    <property type="match status" value="1"/>
</dbReference>
<evidence type="ECO:0000259" key="1">
    <source>
        <dbReference type="Pfam" id="PF08242"/>
    </source>
</evidence>
<evidence type="ECO:0000313" key="2">
    <source>
        <dbReference type="EMBL" id="MBE1603907.1"/>
    </source>
</evidence>
<dbReference type="GO" id="GO:0032259">
    <property type="term" value="P:methylation"/>
    <property type="evidence" value="ECO:0007669"/>
    <property type="project" value="UniProtKB-KW"/>
</dbReference>
<organism evidence="2 3">
    <name type="scientific">Actinopolymorpha pittospori</name>
    <dbReference type="NCBI Taxonomy" id="648752"/>
    <lineage>
        <taxon>Bacteria</taxon>
        <taxon>Bacillati</taxon>
        <taxon>Actinomycetota</taxon>
        <taxon>Actinomycetes</taxon>
        <taxon>Propionibacteriales</taxon>
        <taxon>Actinopolymorphaceae</taxon>
        <taxon>Actinopolymorpha</taxon>
    </lineage>
</organism>
<comment type="caution">
    <text evidence="2">The sequence shown here is derived from an EMBL/GenBank/DDBJ whole genome shotgun (WGS) entry which is preliminary data.</text>
</comment>
<keyword evidence="3" id="KW-1185">Reference proteome</keyword>
<evidence type="ECO:0000313" key="3">
    <source>
        <dbReference type="Proteomes" id="UP000638648"/>
    </source>
</evidence>
<keyword evidence="2" id="KW-0489">Methyltransferase</keyword>
<sequence length="388" mass="40726">MREDVLQVDPAEVVAAASAATRHFGGVPTRTAAESLVATLEKAALTSMLRVLQRHGVLDDPTRTYPTANVVAAARVAQRHVPLVGRWLRALADAGWISREADSYGGTPPVGSGAESAAWDAAHRQWIEGGFGGPAFLTYLRHNAECLDGLLTGDIAAAMLLFPEGRTELADAVYRDTATARFLNETIAGAVCRLGVSGAPRVLEVGAGTCATSEVVLTRAASCGIGLRYTATDVSRFFLSTGRARLPGARFAMLDFNRSPIVQGFPPRSADIIVAAGALNAARDVDAAVRGLARLLTPGGWLLVSEPTREHVEILASQAFMMDPPLDVRARTATSFLDCAQWAAVFAGAGLGLRATLPAEDHALAPLGQRLFLVQAPDTTKSTPGPAA</sequence>
<dbReference type="AlphaFoldDB" id="A0A927MPQ1"/>
<dbReference type="CDD" id="cd02440">
    <property type="entry name" value="AdoMet_MTases"/>
    <property type="match status" value="1"/>
</dbReference>
<protein>
    <submittedName>
        <fullName evidence="2">SAM-dependent methyltransferase</fullName>
    </submittedName>
</protein>
<dbReference type="InterPro" id="IPR013217">
    <property type="entry name" value="Methyltransf_12"/>
</dbReference>
<dbReference type="EMBL" id="JADBEM010000001">
    <property type="protein sequence ID" value="MBE1603907.1"/>
    <property type="molecule type" value="Genomic_DNA"/>
</dbReference>
<dbReference type="GO" id="GO:0008168">
    <property type="term" value="F:methyltransferase activity"/>
    <property type="evidence" value="ECO:0007669"/>
    <property type="project" value="UniProtKB-KW"/>
</dbReference>
<feature type="domain" description="Methyltransferase type 12" evidence="1">
    <location>
        <begin position="203"/>
        <end position="302"/>
    </location>
</feature>
<accession>A0A927MPQ1</accession>
<name>A0A927MPQ1_9ACTN</name>